<feature type="transmembrane region" description="Helical" evidence="1">
    <location>
        <begin position="192"/>
        <end position="209"/>
    </location>
</feature>
<feature type="transmembrane region" description="Helical" evidence="1">
    <location>
        <begin position="280"/>
        <end position="297"/>
    </location>
</feature>
<feature type="transmembrane region" description="Helical" evidence="1">
    <location>
        <begin position="36"/>
        <end position="55"/>
    </location>
</feature>
<dbReference type="STRING" id="2518989.IMCC3088_2253"/>
<feature type="transmembrane region" description="Helical" evidence="1">
    <location>
        <begin position="87"/>
        <end position="105"/>
    </location>
</feature>
<keyword evidence="1" id="KW-0472">Membrane</keyword>
<evidence type="ECO:0000256" key="1">
    <source>
        <dbReference type="SAM" id="Phobius"/>
    </source>
</evidence>
<dbReference type="EMBL" id="AEIG01000066">
    <property type="protein sequence ID" value="EGG29034.1"/>
    <property type="molecule type" value="Genomic_DNA"/>
</dbReference>
<feature type="transmembrane region" description="Helical" evidence="1">
    <location>
        <begin position="309"/>
        <end position="334"/>
    </location>
</feature>
<organism evidence="2 3">
    <name type="scientific">Aequoribacter fuscus</name>
    <dbReference type="NCBI Taxonomy" id="2518989"/>
    <lineage>
        <taxon>Bacteria</taxon>
        <taxon>Pseudomonadati</taxon>
        <taxon>Pseudomonadota</taxon>
        <taxon>Gammaproteobacteria</taxon>
        <taxon>Cellvibrionales</taxon>
        <taxon>Halieaceae</taxon>
        <taxon>Aequoribacter</taxon>
    </lineage>
</organism>
<feature type="transmembrane region" description="Helical" evidence="1">
    <location>
        <begin position="61"/>
        <end position="80"/>
    </location>
</feature>
<evidence type="ECO:0000313" key="2">
    <source>
        <dbReference type="EMBL" id="EGG29034.1"/>
    </source>
</evidence>
<evidence type="ECO:0000313" key="3">
    <source>
        <dbReference type="Proteomes" id="UP000005615"/>
    </source>
</evidence>
<keyword evidence="1" id="KW-0812">Transmembrane</keyword>
<reference evidence="2 3" key="1">
    <citation type="journal article" date="2011" name="J. Bacteriol.">
        <title>Genome sequence of strain IMCC3088, a proteorhodopsin-containing marine bacterium belonging to the OM60/NOR5 clade.</title>
        <authorList>
            <person name="Jang Y."/>
            <person name="Oh H.M."/>
            <person name="Kang I."/>
            <person name="Lee K."/>
            <person name="Yang S.J."/>
            <person name="Cho J.C."/>
        </authorList>
    </citation>
    <scope>NUCLEOTIDE SEQUENCE [LARGE SCALE GENOMIC DNA]</scope>
    <source>
        <strain evidence="2 3">IMCC3088</strain>
    </source>
</reference>
<sequence length="340" mass="40346">MQFWISPFVSNSNIISNLLLIAFIFFSITHKNKKLIFDYFYFSFLLYMGLISLIFNEKNQIETYFYYLVFVFLFSIIFAIEKRSLNSNDVFVFIIIFLVNILFMFSEKTLIYREILYFNFESATYSKPLTLYFSISSIIFAFSLNNFKEIKYKVTFSLLLLFSIYLAIMAGGRAEFLSLFLILIYIFRSKFIYIQFFLPVLILFFYYNVELLESFNSLYRIFNSFDITNKSNLSMRDELLFIFVNNIDIDCIVFGCGINSFQELNNLNIGLYPHNLILELIYSVGIFGLILFTFIFYKSYKKIGQLEKNILVFITIVSFISGQLITNFLMFYLLNNNKKS</sequence>
<feature type="transmembrane region" description="Helical" evidence="1">
    <location>
        <begin position="12"/>
        <end position="29"/>
    </location>
</feature>
<accession>F3L3R1</accession>
<comment type="caution">
    <text evidence="2">The sequence shown here is derived from an EMBL/GenBank/DDBJ whole genome shotgun (WGS) entry which is preliminary data.</text>
</comment>
<name>F3L3R1_9GAMM</name>
<protein>
    <submittedName>
        <fullName evidence="2">O-antigen polymerase</fullName>
    </submittedName>
</protein>
<feature type="transmembrane region" description="Helical" evidence="1">
    <location>
        <begin position="125"/>
        <end position="144"/>
    </location>
</feature>
<feature type="transmembrane region" description="Helical" evidence="1">
    <location>
        <begin position="156"/>
        <end position="186"/>
    </location>
</feature>
<dbReference type="AlphaFoldDB" id="F3L3R1"/>
<keyword evidence="3" id="KW-1185">Reference proteome</keyword>
<proteinExistence type="predicted"/>
<dbReference type="Proteomes" id="UP000005615">
    <property type="component" value="Unassembled WGS sequence"/>
</dbReference>
<keyword evidence="1" id="KW-1133">Transmembrane helix</keyword>
<gene>
    <name evidence="2" type="ORF">IMCC3088_2253</name>
</gene>